<feature type="coiled-coil region" evidence="2">
    <location>
        <begin position="25"/>
        <end position="87"/>
    </location>
</feature>
<keyword evidence="7" id="KW-1185">Reference proteome</keyword>
<evidence type="ECO:0000256" key="2">
    <source>
        <dbReference type="SAM" id="Coils"/>
    </source>
</evidence>
<accession>A0ABV4E1K5</accession>
<dbReference type="InterPro" id="IPR057309">
    <property type="entry name" value="PcsB_CC"/>
</dbReference>
<protein>
    <submittedName>
        <fullName evidence="6">3D domain-containing protein</fullName>
    </submittedName>
</protein>
<dbReference type="Pfam" id="PF06725">
    <property type="entry name" value="3D"/>
    <property type="match status" value="1"/>
</dbReference>
<dbReference type="InterPro" id="IPR036908">
    <property type="entry name" value="RlpA-like_sf"/>
</dbReference>
<dbReference type="CDD" id="cd22786">
    <property type="entry name" value="DPBB_YuiC-like"/>
    <property type="match status" value="1"/>
</dbReference>
<evidence type="ECO:0000313" key="7">
    <source>
        <dbReference type="Proteomes" id="UP001565220"/>
    </source>
</evidence>
<sequence>MNKRTLSVIMSLTLVLVTCGNVFAVSSTTSELQQTQNDKRQLESKVGDLNSQINGVIQKIDENKKDMNRIANNIKNTQAKLQTAKNNSQLQRDLFKKRVRAMYVNGTSGYLEIILSSKDFSDFLSRIDTITKVIKFDNGVIAKLKKNELAIEQEKKNLNDENIKLQSLKTSNETILSKLNSNIREQKSLLASTTVKEQKLLAAQSEQAAAARASHSTTVAMAGKQALSRGSTGSAPSSSSKVLTMQATAYCDNGYTATGVPTRRNSGGYSTIAVDPRVIPLGSRVYVQGYGYAIAADTGGAINGNIIDLYVPTQAEAESWGRRTVTVYVLN</sequence>
<feature type="chain" id="PRO_5046122347" evidence="3">
    <location>
        <begin position="25"/>
        <end position="331"/>
    </location>
</feature>
<comment type="caution">
    <text evidence="6">The sequence shown here is derived from an EMBL/GenBank/DDBJ whole genome shotgun (WGS) entry which is preliminary data.</text>
</comment>
<evidence type="ECO:0000259" key="5">
    <source>
        <dbReference type="Pfam" id="PF24568"/>
    </source>
</evidence>
<feature type="signal peptide" evidence="3">
    <location>
        <begin position="1"/>
        <end position="24"/>
    </location>
</feature>
<name>A0ABV4E1K5_9CLOT</name>
<dbReference type="InterPro" id="IPR051933">
    <property type="entry name" value="Resuscitation_pf_RpfB"/>
</dbReference>
<keyword evidence="1 3" id="KW-0732">Signal</keyword>
<dbReference type="PANTHER" id="PTHR39160">
    <property type="entry name" value="CELL WALL-BINDING PROTEIN YOCH"/>
    <property type="match status" value="1"/>
</dbReference>
<gene>
    <name evidence="6" type="ORF">AB8S09_15515</name>
</gene>
<evidence type="ECO:0000256" key="1">
    <source>
        <dbReference type="ARBA" id="ARBA00022729"/>
    </source>
</evidence>
<feature type="domain" description="Peptidoglycan hydrolase PcsB coiled-coil" evidence="5">
    <location>
        <begin position="91"/>
        <end position="153"/>
    </location>
</feature>
<dbReference type="Gene3D" id="6.10.250.3150">
    <property type="match status" value="1"/>
</dbReference>
<organism evidence="6 7">
    <name type="scientific">Clostridium lapidicellarium</name>
    <dbReference type="NCBI Taxonomy" id="3240931"/>
    <lineage>
        <taxon>Bacteria</taxon>
        <taxon>Bacillati</taxon>
        <taxon>Bacillota</taxon>
        <taxon>Clostridia</taxon>
        <taxon>Eubacteriales</taxon>
        <taxon>Clostridiaceae</taxon>
        <taxon>Clostridium</taxon>
    </lineage>
</organism>
<dbReference type="InterPro" id="IPR010611">
    <property type="entry name" value="3D_dom"/>
</dbReference>
<proteinExistence type="predicted"/>
<dbReference type="SUPFAM" id="SSF50685">
    <property type="entry name" value="Barwin-like endoglucanases"/>
    <property type="match status" value="1"/>
</dbReference>
<dbReference type="Pfam" id="PF24568">
    <property type="entry name" value="CC_PcsB"/>
    <property type="match status" value="1"/>
</dbReference>
<keyword evidence="2" id="KW-0175">Coiled coil</keyword>
<dbReference type="Proteomes" id="UP001565220">
    <property type="component" value="Unassembled WGS sequence"/>
</dbReference>
<evidence type="ECO:0000256" key="3">
    <source>
        <dbReference type="SAM" id="SignalP"/>
    </source>
</evidence>
<evidence type="ECO:0000259" key="4">
    <source>
        <dbReference type="Pfam" id="PF06725"/>
    </source>
</evidence>
<feature type="domain" description="3D" evidence="4">
    <location>
        <begin position="270"/>
        <end position="331"/>
    </location>
</feature>
<dbReference type="PANTHER" id="PTHR39160:SF4">
    <property type="entry name" value="RESUSCITATION-PROMOTING FACTOR RPFB"/>
    <property type="match status" value="1"/>
</dbReference>
<feature type="coiled-coil region" evidence="2">
    <location>
        <begin position="141"/>
        <end position="171"/>
    </location>
</feature>
<evidence type="ECO:0000313" key="6">
    <source>
        <dbReference type="EMBL" id="MEY8765029.1"/>
    </source>
</evidence>
<dbReference type="RefSeq" id="WP_369869513.1">
    <property type="nucleotide sequence ID" value="NZ_JBGFFE010000043.1"/>
</dbReference>
<reference evidence="6 7" key="1">
    <citation type="submission" date="2024-08" db="EMBL/GenBank/DDBJ databases">
        <title>Clostridium lapicellarii sp. nov., and Clostridium renhuaiense sp. nov., two species isolated from the mud in a fermentation cellar used for producing sauce-flavour Chinese liquors.</title>
        <authorList>
            <person name="Yang F."/>
            <person name="Wang H."/>
            <person name="Chen L.Q."/>
            <person name="Zhou N."/>
            <person name="Lu J.J."/>
            <person name="Pu X.X."/>
            <person name="Wan B."/>
            <person name="Wang L."/>
            <person name="Liu S.J."/>
        </authorList>
    </citation>
    <scope>NUCLEOTIDE SEQUENCE [LARGE SCALE GENOMIC DNA]</scope>
    <source>
        <strain evidence="6 7">MT-113</strain>
    </source>
</reference>
<dbReference type="EMBL" id="JBGFFE010000043">
    <property type="protein sequence ID" value="MEY8765029.1"/>
    <property type="molecule type" value="Genomic_DNA"/>
</dbReference>